<dbReference type="Gene3D" id="3.90.1150.10">
    <property type="entry name" value="Aspartate Aminotransferase, domain 1"/>
    <property type="match status" value="1"/>
</dbReference>
<evidence type="ECO:0000313" key="4">
    <source>
        <dbReference type="Proteomes" id="UP000038009"/>
    </source>
</evidence>
<dbReference type="PANTHER" id="PTHR43092">
    <property type="entry name" value="L-CYSTEINE DESULFHYDRASE"/>
    <property type="match status" value="1"/>
</dbReference>
<dbReference type="Gene3D" id="3.40.640.10">
    <property type="entry name" value="Type I PLP-dependent aspartate aminotransferase-like (Major domain)"/>
    <property type="match status" value="1"/>
</dbReference>
<dbReference type="OMA" id="MEYLAVY"/>
<dbReference type="PANTHER" id="PTHR43092:SF2">
    <property type="entry name" value="HERCYNYLCYSTEINE SULFOXIDE LYASE"/>
    <property type="match status" value="1"/>
</dbReference>
<dbReference type="EMBL" id="LJSK01000055">
    <property type="protein sequence ID" value="KPI88307.1"/>
    <property type="molecule type" value="Genomic_DNA"/>
</dbReference>
<proteinExistence type="predicted"/>
<accession>A0A0N0P7G6</accession>
<protein>
    <recommendedName>
        <fullName evidence="5">Aminotransferase class V domain-containing protein</fullName>
    </recommendedName>
</protein>
<dbReference type="OrthoDB" id="5978656at2759"/>
<dbReference type="Proteomes" id="UP000038009">
    <property type="component" value="Unassembled WGS sequence"/>
</dbReference>
<dbReference type="AlphaFoldDB" id="A0A0N0P7G6"/>
<reference evidence="3 4" key="1">
    <citation type="journal article" date="2015" name="PLoS Pathog.">
        <title>Leptomonas seymouri: Adaptations to the Dixenous Life Cycle Analyzed by Genome Sequencing, Transcriptome Profiling and Co-infection with Leishmania donovani.</title>
        <authorList>
            <person name="Kraeva N."/>
            <person name="Butenko A."/>
            <person name="Hlavacova J."/>
            <person name="Kostygov A."/>
            <person name="Myskova J."/>
            <person name="Grybchuk D."/>
            <person name="Lestinova T."/>
            <person name="Votypka J."/>
            <person name="Volf P."/>
            <person name="Opperdoes F."/>
            <person name="Flegontov P."/>
            <person name="Lukes J."/>
            <person name="Yurchenko V."/>
        </authorList>
    </citation>
    <scope>NUCLEOTIDE SEQUENCE [LARGE SCALE GENOMIC DNA]</scope>
    <source>
        <strain evidence="3 4">ATCC 30220</strain>
    </source>
</reference>
<evidence type="ECO:0000256" key="2">
    <source>
        <dbReference type="SAM" id="MobiDB-lite"/>
    </source>
</evidence>
<gene>
    <name evidence="3" type="ORF">ABL78_2606</name>
</gene>
<keyword evidence="4" id="KW-1185">Reference proteome</keyword>
<dbReference type="SUPFAM" id="SSF53383">
    <property type="entry name" value="PLP-dependent transferases"/>
    <property type="match status" value="1"/>
</dbReference>
<dbReference type="InterPro" id="IPR015424">
    <property type="entry name" value="PyrdxlP-dep_Trfase"/>
</dbReference>
<evidence type="ECO:0000313" key="3">
    <source>
        <dbReference type="EMBL" id="KPI88307.1"/>
    </source>
</evidence>
<name>A0A0N0P7G6_LEPSE</name>
<sequence>MPFHPAVEKKRSCFTVQWDSVRLPERLAALLAAGNLHKLNGTVSVFEGFGSFHSENVEDLMAMDEATYKAPLNLPTFAKRILSMREIAAVVGSEVHTTSPTLPSLVPLAGHKRSRSRTCQLAGGAVPSAELSAIRGKTLQEGDDVLSGAGYSDSEENAHTDSELGSADDAATGVPLPLMGGWSATSERTMHELLRQPISPCDMGRAFREQYFSITPNMIFINHGAFGSTLTGAMLIKRLYEERMEKEVVEFVDRELLPLIVHSIRSLSRFLHADPRQVVLLQNATFALNCAMRMIVKDDVVAFLDMEYLAVYKMMWFRCEEVGATLHEIALNKFLHDSTVMGDDAALTEELCRQLPPGCTTVVLDYVTSTSALCFPVFTHIVPALRARGVKKIIVDGAHVPLQIDVNFNALPAEAQPTVFVGNLHKWFSSPKSAGFFWVRAEDMDNMHSVVLSHGAGEGMLSEFIWDGTRDYGAYLSIPAIVDFWEAQGYDRVRDYCAHLLSSAADMLTKAFHSRPVARHSPFMSLIELPEVLQDEVITAKYIQDILHDVFQIEVPVKRIENRYYLRISAFVYNSPEEYAYLREAILSMEEKWLLSPQRAQLQAQRHLEKAKEDGVAGVTVAVPCSEKIRRQGGCGVSGLDPSLKPKKTAKFA</sequence>
<organism evidence="3 4">
    <name type="scientific">Leptomonas seymouri</name>
    <dbReference type="NCBI Taxonomy" id="5684"/>
    <lineage>
        <taxon>Eukaryota</taxon>
        <taxon>Discoba</taxon>
        <taxon>Euglenozoa</taxon>
        <taxon>Kinetoplastea</taxon>
        <taxon>Metakinetoplastina</taxon>
        <taxon>Trypanosomatida</taxon>
        <taxon>Trypanosomatidae</taxon>
        <taxon>Leishmaniinae</taxon>
        <taxon>Leptomonas</taxon>
    </lineage>
</organism>
<keyword evidence="1" id="KW-0663">Pyridoxal phosphate</keyword>
<evidence type="ECO:0008006" key="5">
    <source>
        <dbReference type="Google" id="ProtNLM"/>
    </source>
</evidence>
<evidence type="ECO:0000256" key="1">
    <source>
        <dbReference type="ARBA" id="ARBA00022898"/>
    </source>
</evidence>
<dbReference type="InterPro" id="IPR015422">
    <property type="entry name" value="PyrdxlP-dep_Trfase_small"/>
</dbReference>
<feature type="region of interest" description="Disordered" evidence="2">
    <location>
        <begin position="144"/>
        <end position="170"/>
    </location>
</feature>
<dbReference type="InterPro" id="IPR015421">
    <property type="entry name" value="PyrdxlP-dep_Trfase_major"/>
</dbReference>
<dbReference type="VEuPathDB" id="TriTrypDB:Lsey_0055_0200"/>
<comment type="caution">
    <text evidence="3">The sequence shown here is derived from an EMBL/GenBank/DDBJ whole genome shotgun (WGS) entry which is preliminary data.</text>
</comment>